<keyword evidence="2" id="KW-1185">Reference proteome</keyword>
<evidence type="ECO:0000313" key="1">
    <source>
        <dbReference type="EMBL" id="KAI8572764.1"/>
    </source>
</evidence>
<dbReference type="EMBL" id="CM046388">
    <property type="protein sequence ID" value="KAI8572764.1"/>
    <property type="molecule type" value="Genomic_DNA"/>
</dbReference>
<proteinExistence type="predicted"/>
<protein>
    <submittedName>
        <fullName evidence="1">Uncharacterized protein</fullName>
    </submittedName>
</protein>
<evidence type="ECO:0000313" key="2">
    <source>
        <dbReference type="Proteomes" id="UP001062846"/>
    </source>
</evidence>
<comment type="caution">
    <text evidence="1">The sequence shown here is derived from an EMBL/GenBank/DDBJ whole genome shotgun (WGS) entry which is preliminary data.</text>
</comment>
<name>A0ACC0Q5N2_RHOML</name>
<gene>
    <name evidence="1" type="ORF">RHMOL_Rhmol01G0225600</name>
</gene>
<organism evidence="1 2">
    <name type="scientific">Rhododendron molle</name>
    <name type="common">Chinese azalea</name>
    <name type="synonym">Azalea mollis</name>
    <dbReference type="NCBI Taxonomy" id="49168"/>
    <lineage>
        <taxon>Eukaryota</taxon>
        <taxon>Viridiplantae</taxon>
        <taxon>Streptophyta</taxon>
        <taxon>Embryophyta</taxon>
        <taxon>Tracheophyta</taxon>
        <taxon>Spermatophyta</taxon>
        <taxon>Magnoliopsida</taxon>
        <taxon>eudicotyledons</taxon>
        <taxon>Gunneridae</taxon>
        <taxon>Pentapetalae</taxon>
        <taxon>asterids</taxon>
        <taxon>Ericales</taxon>
        <taxon>Ericaceae</taxon>
        <taxon>Ericoideae</taxon>
        <taxon>Rhodoreae</taxon>
        <taxon>Rhododendron</taxon>
    </lineage>
</organism>
<dbReference type="Proteomes" id="UP001062846">
    <property type="component" value="Chromosome 1"/>
</dbReference>
<accession>A0ACC0Q5N2</accession>
<sequence>MLAAYEAELLAVVEAREKEGRRFDKESKEVSRRTVVDEAVLAFRGQGPFNKATYMPLLHVVVSSLLEAYRPRRPTYDEALVLGDHLQHLSERRAEAIVISCYGGAADVLKFWERLPAAVKGIVREAGFGEFVGILMRASNDHQLVRALAKRWWDMTNSFHFTFSEMTVTPLDFSAITGLRVEDDPIPYNAEMGKDVGL</sequence>
<reference evidence="1" key="1">
    <citation type="submission" date="2022-02" db="EMBL/GenBank/DDBJ databases">
        <title>Plant Genome Project.</title>
        <authorList>
            <person name="Zhang R.-G."/>
        </authorList>
    </citation>
    <scope>NUCLEOTIDE SEQUENCE</scope>
    <source>
        <strain evidence="1">AT1</strain>
    </source>
</reference>